<organism evidence="6 7">
    <name type="scientific">Hesseltinella vesiculosa</name>
    <dbReference type="NCBI Taxonomy" id="101127"/>
    <lineage>
        <taxon>Eukaryota</taxon>
        <taxon>Fungi</taxon>
        <taxon>Fungi incertae sedis</taxon>
        <taxon>Mucoromycota</taxon>
        <taxon>Mucoromycotina</taxon>
        <taxon>Mucoromycetes</taxon>
        <taxon>Mucorales</taxon>
        <taxon>Cunninghamellaceae</taxon>
        <taxon>Hesseltinella</taxon>
    </lineage>
</organism>
<keyword evidence="4" id="KW-0688">Ribosomal frameshifting</keyword>
<evidence type="ECO:0000313" key="7">
    <source>
        <dbReference type="Proteomes" id="UP000242146"/>
    </source>
</evidence>
<reference evidence="6 7" key="1">
    <citation type="submission" date="2016-07" db="EMBL/GenBank/DDBJ databases">
        <title>Pervasive Adenine N6-methylation of Active Genes in Fungi.</title>
        <authorList>
            <consortium name="DOE Joint Genome Institute"/>
            <person name="Mondo S.J."/>
            <person name="Dannebaum R.O."/>
            <person name="Kuo R.C."/>
            <person name="Labutti K."/>
            <person name="Haridas S."/>
            <person name="Kuo A."/>
            <person name="Salamov A."/>
            <person name="Ahrendt S.R."/>
            <person name="Lipzen A."/>
            <person name="Sullivan W."/>
            <person name="Andreopoulos W.B."/>
            <person name="Clum A."/>
            <person name="Lindquist E."/>
            <person name="Daum C."/>
            <person name="Ramamoorthy G.K."/>
            <person name="Gryganskyi A."/>
            <person name="Culley D."/>
            <person name="Magnuson J.K."/>
            <person name="James T.Y."/>
            <person name="O'Malley M.A."/>
            <person name="Stajich J.E."/>
            <person name="Spatafora J.W."/>
            <person name="Visel A."/>
            <person name="Grigoriev I.V."/>
        </authorList>
    </citation>
    <scope>NUCLEOTIDE SEQUENCE [LARGE SCALE GENOMIC DNA]</scope>
    <source>
        <strain evidence="6 7">NRRL 3301</strain>
    </source>
</reference>
<proteinExistence type="inferred from homology"/>
<evidence type="ECO:0000256" key="1">
    <source>
        <dbReference type="ARBA" id="ARBA00002307"/>
    </source>
</evidence>
<dbReference type="GO" id="GO:0008073">
    <property type="term" value="F:ornithine decarboxylase inhibitor activity"/>
    <property type="evidence" value="ECO:0007669"/>
    <property type="project" value="InterPro"/>
</dbReference>
<dbReference type="GO" id="GO:0075523">
    <property type="term" value="P:viral translational frameshifting"/>
    <property type="evidence" value="ECO:0007669"/>
    <property type="project" value="UniProtKB-KW"/>
</dbReference>
<evidence type="ECO:0000256" key="2">
    <source>
        <dbReference type="ARBA" id="ARBA00008796"/>
    </source>
</evidence>
<evidence type="ECO:0000256" key="4">
    <source>
        <dbReference type="ARBA" id="ARBA00022758"/>
    </source>
</evidence>
<dbReference type="SUPFAM" id="SSF55729">
    <property type="entry name" value="Acyl-CoA N-acyltransferases (Nat)"/>
    <property type="match status" value="1"/>
</dbReference>
<evidence type="ECO:0000256" key="3">
    <source>
        <dbReference type="ARBA" id="ARBA00011486"/>
    </source>
</evidence>
<comment type="subunit">
    <text evidence="3">Interacts with ODC and thereby sterically blocks ODC homodimerization.</text>
</comment>
<dbReference type="Gene3D" id="3.40.630.60">
    <property type="match status" value="1"/>
</dbReference>
<dbReference type="AlphaFoldDB" id="A0A1X2GE75"/>
<gene>
    <name evidence="6" type="ORF">DM01DRAFT_1337205</name>
</gene>
<dbReference type="EMBL" id="MCGT01000020">
    <property type="protein sequence ID" value="ORX51706.1"/>
    <property type="molecule type" value="Genomic_DNA"/>
</dbReference>
<dbReference type="Pfam" id="PF02100">
    <property type="entry name" value="ODC_AZ"/>
    <property type="match status" value="1"/>
</dbReference>
<feature type="region of interest" description="Disordered" evidence="5">
    <location>
        <begin position="1"/>
        <end position="22"/>
    </location>
</feature>
<dbReference type="InterPro" id="IPR016181">
    <property type="entry name" value="Acyl_CoA_acyltransferase"/>
</dbReference>
<sequence length="165" mass="17795">MVSSHLIPSSTPPAASPASITLPSHSPISTFIRSSPRSHDDDDACHCLFGATLDHAVSQIFHLTLTNKSMVQLHAQSFIFQLTLFVVPSSDLFTFPPAVFRASVTHLIEMADSSSCSFLVMAINKHIAAVGALLRAFSYFGFVIVSPSAYGHTPSHLLIGYTLDH</sequence>
<accession>A0A1X2GE75</accession>
<dbReference type="InterPro" id="IPR038581">
    <property type="entry name" value="ODC_AZ_sf"/>
</dbReference>
<keyword evidence="7" id="KW-1185">Reference proteome</keyword>
<dbReference type="InterPro" id="IPR002993">
    <property type="entry name" value="ODC_AZ"/>
</dbReference>
<comment type="caution">
    <text evidence="6">The sequence shown here is derived from an EMBL/GenBank/DDBJ whole genome shotgun (WGS) entry which is preliminary data.</text>
</comment>
<dbReference type="OrthoDB" id="5959761at2759"/>
<evidence type="ECO:0000313" key="6">
    <source>
        <dbReference type="EMBL" id="ORX51706.1"/>
    </source>
</evidence>
<dbReference type="Proteomes" id="UP000242146">
    <property type="component" value="Unassembled WGS sequence"/>
</dbReference>
<comment type="similarity">
    <text evidence="2">Belongs to the ODC antizyme family.</text>
</comment>
<name>A0A1X2GE75_9FUNG</name>
<protein>
    <submittedName>
        <fullName evidence="6">Uncharacterized protein</fullName>
    </submittedName>
</protein>
<evidence type="ECO:0000256" key="5">
    <source>
        <dbReference type="SAM" id="MobiDB-lite"/>
    </source>
</evidence>
<comment type="function">
    <text evidence="1">Ornithine decarboxylase (ODC) antizyme protein that negatively regulates ODC activity and intracellular polyamine biosynthesis in response to increased intracellular polyamine levels. Binds to ODC monomers, inhibiting the assembly of the functional ODC homodimer, and targets the monomers for ubiquitin-independent proteolytic destruction by the 26S proteasome.</text>
</comment>